<dbReference type="InterPro" id="IPR036457">
    <property type="entry name" value="PPM-type-like_dom_sf"/>
</dbReference>
<organism evidence="2 3">
    <name type="scientific">Actinoallomurus acaciae</name>
    <dbReference type="NCBI Taxonomy" id="502577"/>
    <lineage>
        <taxon>Bacteria</taxon>
        <taxon>Bacillati</taxon>
        <taxon>Actinomycetota</taxon>
        <taxon>Actinomycetes</taxon>
        <taxon>Streptosporangiales</taxon>
        <taxon>Thermomonosporaceae</taxon>
        <taxon>Actinoallomurus</taxon>
    </lineage>
</organism>
<comment type="caution">
    <text evidence="2">The sequence shown here is derived from an EMBL/GenBank/DDBJ whole genome shotgun (WGS) entry which is preliminary data.</text>
</comment>
<proteinExistence type="predicted"/>
<dbReference type="SMART" id="SM00331">
    <property type="entry name" value="PP2C_SIG"/>
    <property type="match status" value="1"/>
</dbReference>
<reference evidence="2 3" key="1">
    <citation type="submission" date="2024-09" db="EMBL/GenBank/DDBJ databases">
        <authorList>
            <person name="Sun Q."/>
            <person name="Mori K."/>
        </authorList>
    </citation>
    <scope>NUCLEOTIDE SEQUENCE [LARGE SCALE GENOMIC DNA]</scope>
    <source>
        <strain evidence="2 3">TBRC 0563</strain>
    </source>
</reference>
<dbReference type="InterPro" id="IPR001932">
    <property type="entry name" value="PPM-type_phosphatase-like_dom"/>
</dbReference>
<dbReference type="RefSeq" id="WP_378204413.1">
    <property type="nucleotide sequence ID" value="NZ_JBHLZP010000146.1"/>
</dbReference>
<evidence type="ECO:0000313" key="3">
    <source>
        <dbReference type="Proteomes" id="UP001589627"/>
    </source>
</evidence>
<dbReference type="PANTHER" id="PTHR47992">
    <property type="entry name" value="PROTEIN PHOSPHATASE"/>
    <property type="match status" value="1"/>
</dbReference>
<keyword evidence="2" id="KW-0378">Hydrolase</keyword>
<sequence>MKIGIRYATRSDVGLLRDGNEDSAYAGPHVLAVADGMGGHAAGEIASAAVIEELRALDVEVPQDRLIATLDQAVRRGNQKVRDMVEADPALHGMGTTLTAMLWSGSQLAIVQIGDSRAYLLRDGILYQITHDQTLVQALLDDGKIGQDQVATYPYRSMLLQALDGRSTLTPDLQLHSAVIGDRYLLCSDGLWDVVTPEMIHKALSGTADPEQVVADLIDAANAGGGPDNITCVLADVIDLDEHDSL</sequence>
<evidence type="ECO:0000313" key="2">
    <source>
        <dbReference type="EMBL" id="MFB9834567.1"/>
    </source>
</evidence>
<dbReference type="EC" id="3.1.3.16" evidence="2"/>
<keyword evidence="3" id="KW-1185">Reference proteome</keyword>
<protein>
    <submittedName>
        <fullName evidence="2">PP2C family protein-serine/threonine phosphatase</fullName>
        <ecNumber evidence="2">3.1.3.16</ecNumber>
    </submittedName>
</protein>
<dbReference type="SMART" id="SM00332">
    <property type="entry name" value="PP2Cc"/>
    <property type="match status" value="1"/>
</dbReference>
<dbReference type="CDD" id="cd00143">
    <property type="entry name" value="PP2Cc"/>
    <property type="match status" value="1"/>
</dbReference>
<gene>
    <name evidence="2" type="ORF">ACFFNX_20490</name>
</gene>
<dbReference type="Gene3D" id="3.60.40.10">
    <property type="entry name" value="PPM-type phosphatase domain"/>
    <property type="match status" value="1"/>
</dbReference>
<evidence type="ECO:0000259" key="1">
    <source>
        <dbReference type="PROSITE" id="PS51746"/>
    </source>
</evidence>
<dbReference type="SUPFAM" id="SSF81606">
    <property type="entry name" value="PP2C-like"/>
    <property type="match status" value="1"/>
</dbReference>
<feature type="domain" description="PPM-type phosphatase" evidence="1">
    <location>
        <begin position="6"/>
        <end position="237"/>
    </location>
</feature>
<dbReference type="InterPro" id="IPR015655">
    <property type="entry name" value="PP2C"/>
</dbReference>
<name>A0ABV5YHN2_9ACTN</name>
<accession>A0ABV5YHN2</accession>
<dbReference type="Proteomes" id="UP001589627">
    <property type="component" value="Unassembled WGS sequence"/>
</dbReference>
<dbReference type="PROSITE" id="PS51746">
    <property type="entry name" value="PPM_2"/>
    <property type="match status" value="1"/>
</dbReference>
<dbReference type="EMBL" id="JBHLZP010000146">
    <property type="protein sequence ID" value="MFB9834567.1"/>
    <property type="molecule type" value="Genomic_DNA"/>
</dbReference>
<dbReference type="Pfam" id="PF13672">
    <property type="entry name" value="PP2C_2"/>
    <property type="match status" value="1"/>
</dbReference>
<dbReference type="GO" id="GO:0004722">
    <property type="term" value="F:protein serine/threonine phosphatase activity"/>
    <property type="evidence" value="ECO:0007669"/>
    <property type="project" value="UniProtKB-EC"/>
</dbReference>